<evidence type="ECO:0000259" key="2">
    <source>
        <dbReference type="PROSITE" id="PS50943"/>
    </source>
</evidence>
<dbReference type="PROSITE" id="PS50943">
    <property type="entry name" value="HTH_CROC1"/>
    <property type="match status" value="1"/>
</dbReference>
<dbReference type="Pfam" id="PF01381">
    <property type="entry name" value="HTH_3"/>
    <property type="match status" value="1"/>
</dbReference>
<dbReference type="RefSeq" id="WP_135971300.1">
    <property type="nucleotide sequence ID" value="NZ_JBCLRO010000001.1"/>
</dbReference>
<dbReference type="Proteomes" id="UP000479639">
    <property type="component" value="Unassembled WGS sequence"/>
</dbReference>
<keyword evidence="4" id="KW-1185">Reference proteome</keyword>
<evidence type="ECO:0000256" key="1">
    <source>
        <dbReference type="ARBA" id="ARBA00023125"/>
    </source>
</evidence>
<name>A0A7C8BT77_9ACTN</name>
<dbReference type="GO" id="GO:0005829">
    <property type="term" value="C:cytosol"/>
    <property type="evidence" value="ECO:0007669"/>
    <property type="project" value="TreeGrafter"/>
</dbReference>
<dbReference type="AlphaFoldDB" id="A0A7C8BT77"/>
<dbReference type="SUPFAM" id="SSF47413">
    <property type="entry name" value="lambda repressor-like DNA-binding domains"/>
    <property type="match status" value="1"/>
</dbReference>
<dbReference type="EMBL" id="WAJS01000007">
    <property type="protein sequence ID" value="KAB1650971.1"/>
    <property type="molecule type" value="Genomic_DNA"/>
</dbReference>
<dbReference type="InterPro" id="IPR001387">
    <property type="entry name" value="Cro/C1-type_HTH"/>
</dbReference>
<accession>A0A7C8BT77</accession>
<feature type="domain" description="HTH cro/C1-type" evidence="2">
    <location>
        <begin position="17"/>
        <end position="71"/>
    </location>
</feature>
<gene>
    <name evidence="3" type="ORF">F8D48_03445</name>
</gene>
<dbReference type="CDD" id="cd00093">
    <property type="entry name" value="HTH_XRE"/>
    <property type="match status" value="1"/>
</dbReference>
<reference evidence="3 4" key="1">
    <citation type="submission" date="2019-09" db="EMBL/GenBank/DDBJ databases">
        <title>Whole genome shotgun sequencing (WGS) of Ellagibacter isourolithinifaciens DSM 104140(T) and Adlercreutzia muris DSM 29508(T).</title>
        <authorList>
            <person name="Stoll D.A."/>
            <person name="Danylec N."/>
            <person name="Huch M."/>
        </authorList>
    </citation>
    <scope>NUCLEOTIDE SEQUENCE [LARGE SCALE GENOMIC DNA]</scope>
    <source>
        <strain evidence="3 4">DSM 29508</strain>
    </source>
</reference>
<sequence length="74" mass="8533">MNRAATRERIMELGAEIRRQRKDQGLSQDKLAKMISTDQAHIHRIEKGQHNPSIAMYIAIADALDMELRDLITF</sequence>
<dbReference type="GO" id="GO:0003677">
    <property type="term" value="F:DNA binding"/>
    <property type="evidence" value="ECO:0007669"/>
    <property type="project" value="UniProtKB-KW"/>
</dbReference>
<comment type="caution">
    <text evidence="3">The sequence shown here is derived from an EMBL/GenBank/DDBJ whole genome shotgun (WGS) entry which is preliminary data.</text>
</comment>
<dbReference type="PANTHER" id="PTHR46797:SF1">
    <property type="entry name" value="METHYLPHOSPHONATE SYNTHASE"/>
    <property type="match status" value="1"/>
</dbReference>
<protein>
    <submittedName>
        <fullName evidence="3">Helix-turn-helix transcriptional regulator</fullName>
    </submittedName>
</protein>
<dbReference type="InterPro" id="IPR010982">
    <property type="entry name" value="Lambda_DNA-bd_dom_sf"/>
</dbReference>
<dbReference type="PANTHER" id="PTHR46797">
    <property type="entry name" value="HTH-TYPE TRANSCRIPTIONAL REGULATOR"/>
    <property type="match status" value="1"/>
</dbReference>
<evidence type="ECO:0000313" key="3">
    <source>
        <dbReference type="EMBL" id="KAB1650971.1"/>
    </source>
</evidence>
<dbReference type="Gene3D" id="1.10.260.40">
    <property type="entry name" value="lambda repressor-like DNA-binding domains"/>
    <property type="match status" value="1"/>
</dbReference>
<evidence type="ECO:0000313" key="4">
    <source>
        <dbReference type="Proteomes" id="UP000479639"/>
    </source>
</evidence>
<keyword evidence="1" id="KW-0238">DNA-binding</keyword>
<dbReference type="GO" id="GO:0003700">
    <property type="term" value="F:DNA-binding transcription factor activity"/>
    <property type="evidence" value="ECO:0007669"/>
    <property type="project" value="TreeGrafter"/>
</dbReference>
<dbReference type="InterPro" id="IPR050807">
    <property type="entry name" value="TransReg_Diox_bact_type"/>
</dbReference>
<organism evidence="3 4">
    <name type="scientific">Adlercreutzia muris</name>
    <dbReference type="NCBI Taxonomy" id="1796610"/>
    <lineage>
        <taxon>Bacteria</taxon>
        <taxon>Bacillati</taxon>
        <taxon>Actinomycetota</taxon>
        <taxon>Coriobacteriia</taxon>
        <taxon>Eggerthellales</taxon>
        <taxon>Eggerthellaceae</taxon>
        <taxon>Adlercreutzia</taxon>
    </lineage>
</organism>
<proteinExistence type="predicted"/>
<dbReference type="SMART" id="SM00530">
    <property type="entry name" value="HTH_XRE"/>
    <property type="match status" value="1"/>
</dbReference>